<keyword evidence="4" id="KW-1185">Reference proteome</keyword>
<evidence type="ECO:0000313" key="4">
    <source>
        <dbReference type="Proteomes" id="UP000587070"/>
    </source>
</evidence>
<dbReference type="RefSeq" id="WP_228273760.1">
    <property type="nucleotide sequence ID" value="NZ_JACIGE010000001.1"/>
</dbReference>
<comment type="caution">
    <text evidence="3">The sequence shown here is derived from an EMBL/GenBank/DDBJ whole genome shotgun (WGS) entry which is preliminary data.</text>
</comment>
<name>A0A840FVC6_RHOTE</name>
<reference evidence="3 4" key="1">
    <citation type="submission" date="2020-08" db="EMBL/GenBank/DDBJ databases">
        <title>Genome sequencing of Purple Non-Sulfur Bacteria from various extreme environments.</title>
        <authorList>
            <person name="Mayer M."/>
        </authorList>
    </citation>
    <scope>NUCLEOTIDE SEQUENCE [LARGE SCALE GENOMIC DNA]</scope>
    <source>
        <strain evidence="3 4">2761</strain>
    </source>
</reference>
<protein>
    <recommendedName>
        <fullName evidence="2">SMODS-associated and fused to various effectors domain-containing protein</fullName>
    </recommendedName>
</protein>
<dbReference type="AlphaFoldDB" id="A0A840FVC6"/>
<dbReference type="Pfam" id="PF18145">
    <property type="entry name" value="SAVED"/>
    <property type="match status" value="1"/>
</dbReference>
<dbReference type="NCBIfam" id="NF033611">
    <property type="entry name" value="SAVED"/>
    <property type="match status" value="1"/>
</dbReference>
<gene>
    <name evidence="3" type="ORF">GGD90_000003</name>
</gene>
<accession>A0A840FVC6</accession>
<evidence type="ECO:0000313" key="3">
    <source>
        <dbReference type="EMBL" id="MBB4245654.1"/>
    </source>
</evidence>
<dbReference type="InterPro" id="IPR040836">
    <property type="entry name" value="SAVED"/>
</dbReference>
<sequence>MRRNSPCATPQIPDTAPNTKNLDDKALADWLNDCIKRKRTVGYLHAGFVCKVVDCSDPSLILFPADPESKSKTALKKLARGNRLQRLELPRTALTPAGVADPSWTFTPVVSEDEIANIIDARQEMLGRVSGRGQAITARTAQKVWADAGGRCMFTGCAEDLSNIPLYSQPARVGYLAHIVASDPQGPRGCQQRSHLLSDTPDNIMLMCDAHHRLIDSFAPDVYDEPALVEMRQTHRDMVRGYMESMRFPRAKALTLHANLANVPTCFHETEFIEAILAMDRAMLPGVAHYVRRTSQRDDRNTPGFWPNYLREHENQIRELVTRFNSPSEADTDELAVFPLHHNATMVLAGRLMGEARAIQVFQYQRDRRIWAWGKSAIPKPTGTFTVEGLRNDRTDEVLITLELTASLDEQAMPTELAPKVADGQMPWIRISTPSPSFDCIVHPKDLDQFTQAARRVINHVQDVMRVCKVHLIAISPASTVFRFGQMLQAGHHPLYTIYDRASREDKFVPAFSISGHEVSASDGSQSYCIAIR</sequence>
<feature type="domain" description="SMODS-associated and fused to various effectors" evidence="2">
    <location>
        <begin position="330"/>
        <end position="514"/>
    </location>
</feature>
<feature type="region of interest" description="Disordered" evidence="1">
    <location>
        <begin position="1"/>
        <end position="20"/>
    </location>
</feature>
<evidence type="ECO:0000256" key="1">
    <source>
        <dbReference type="SAM" id="MobiDB-lite"/>
    </source>
</evidence>
<organism evidence="3 4">
    <name type="scientific">Rhodocyclus tenuis</name>
    <name type="common">Rhodospirillum tenue</name>
    <dbReference type="NCBI Taxonomy" id="1066"/>
    <lineage>
        <taxon>Bacteria</taxon>
        <taxon>Pseudomonadati</taxon>
        <taxon>Pseudomonadota</taxon>
        <taxon>Betaproteobacteria</taxon>
        <taxon>Rhodocyclales</taxon>
        <taxon>Rhodocyclaceae</taxon>
        <taxon>Rhodocyclus</taxon>
    </lineage>
</organism>
<dbReference type="EMBL" id="JACIGE010000001">
    <property type="protein sequence ID" value="MBB4245654.1"/>
    <property type="molecule type" value="Genomic_DNA"/>
</dbReference>
<proteinExistence type="predicted"/>
<evidence type="ECO:0000259" key="2">
    <source>
        <dbReference type="Pfam" id="PF18145"/>
    </source>
</evidence>
<dbReference type="Proteomes" id="UP000587070">
    <property type="component" value="Unassembled WGS sequence"/>
</dbReference>